<organism evidence="3 4">
    <name type="scientific">Rotaria magnacalcarata</name>
    <dbReference type="NCBI Taxonomy" id="392030"/>
    <lineage>
        <taxon>Eukaryota</taxon>
        <taxon>Metazoa</taxon>
        <taxon>Spiralia</taxon>
        <taxon>Gnathifera</taxon>
        <taxon>Rotifera</taxon>
        <taxon>Eurotatoria</taxon>
        <taxon>Bdelloidea</taxon>
        <taxon>Philodinida</taxon>
        <taxon>Philodinidae</taxon>
        <taxon>Rotaria</taxon>
    </lineage>
</organism>
<keyword evidence="1" id="KW-0812">Transmembrane</keyword>
<feature type="transmembrane region" description="Helical" evidence="1">
    <location>
        <begin position="27"/>
        <end position="48"/>
    </location>
</feature>
<proteinExistence type="predicted"/>
<evidence type="ECO:0000313" key="4">
    <source>
        <dbReference type="Proteomes" id="UP000663866"/>
    </source>
</evidence>
<feature type="transmembrane region" description="Helical" evidence="1">
    <location>
        <begin position="155"/>
        <end position="177"/>
    </location>
</feature>
<evidence type="ECO:0000256" key="1">
    <source>
        <dbReference type="SAM" id="Phobius"/>
    </source>
</evidence>
<keyword evidence="4" id="KW-1185">Reference proteome</keyword>
<sequence>MCCRCCNIKTAAKQPSQFKKNWMKYRIPLTIFGILHIILAVIIALAEFTNELQDFWYTNVFGGFWVSFILFITTVVLFVSVYCNGSTKWFLLWNILNTIALLVLIGFDIAFLIDPSICLLPLSSCTSQATLNSFHYVIPPVVIYTQVGAKRLYRYIQIGCVGLALIFSVIFFVLYYCSKPNGQVGLYPSPDPTLQKKVKQPEPPAIVASMEYISDEMLKPPKDSQLPPWPIVGPTIGPILGAPPPF</sequence>
<feature type="transmembrane region" description="Helical" evidence="1">
    <location>
        <begin position="60"/>
        <end position="83"/>
    </location>
</feature>
<name>A0A820DX07_9BILA</name>
<reference evidence="3" key="1">
    <citation type="submission" date="2021-02" db="EMBL/GenBank/DDBJ databases">
        <authorList>
            <person name="Nowell W R."/>
        </authorList>
    </citation>
    <scope>NUCLEOTIDE SEQUENCE</scope>
</reference>
<evidence type="ECO:0000313" key="2">
    <source>
        <dbReference type="EMBL" id="CAF2073355.1"/>
    </source>
</evidence>
<gene>
    <name evidence="3" type="ORF">OVN521_LOCUS28420</name>
    <name evidence="2" type="ORF">WKI299_LOCUS14593</name>
</gene>
<dbReference type="Proteomes" id="UP000663866">
    <property type="component" value="Unassembled WGS sequence"/>
</dbReference>
<dbReference type="AlphaFoldDB" id="A0A820DX07"/>
<dbReference type="EMBL" id="CAJOBG010008262">
    <property type="protein sequence ID" value="CAF4239276.1"/>
    <property type="molecule type" value="Genomic_DNA"/>
</dbReference>
<keyword evidence="1" id="KW-1133">Transmembrane helix</keyword>
<protein>
    <submittedName>
        <fullName evidence="3">Uncharacterized protein</fullName>
    </submittedName>
</protein>
<evidence type="ECO:0000313" key="3">
    <source>
        <dbReference type="EMBL" id="CAF4239276.1"/>
    </source>
</evidence>
<accession>A0A820DX07</accession>
<keyword evidence="1" id="KW-0472">Membrane</keyword>
<dbReference type="Proteomes" id="UP000663856">
    <property type="component" value="Unassembled WGS sequence"/>
</dbReference>
<feature type="transmembrane region" description="Helical" evidence="1">
    <location>
        <begin position="90"/>
        <end position="113"/>
    </location>
</feature>
<comment type="caution">
    <text evidence="3">The sequence shown here is derived from an EMBL/GenBank/DDBJ whole genome shotgun (WGS) entry which is preliminary data.</text>
</comment>
<dbReference type="EMBL" id="CAJNRF010005709">
    <property type="protein sequence ID" value="CAF2073355.1"/>
    <property type="molecule type" value="Genomic_DNA"/>
</dbReference>